<feature type="compositionally biased region" description="Polar residues" evidence="3">
    <location>
        <begin position="615"/>
        <end position="636"/>
    </location>
</feature>
<dbReference type="SMART" id="SM00326">
    <property type="entry name" value="SH3"/>
    <property type="match status" value="1"/>
</dbReference>
<evidence type="ECO:0000256" key="2">
    <source>
        <dbReference type="PROSITE-ProRule" id="PRU00192"/>
    </source>
</evidence>
<evidence type="ECO:0000256" key="1">
    <source>
        <dbReference type="ARBA" id="ARBA00022443"/>
    </source>
</evidence>
<feature type="compositionally biased region" description="Basic and acidic residues" evidence="3">
    <location>
        <begin position="394"/>
        <end position="403"/>
    </location>
</feature>
<dbReference type="InterPro" id="IPR052557">
    <property type="entry name" value="CAP/Cytokinesis_protein"/>
</dbReference>
<protein>
    <recommendedName>
        <fullName evidence="4">SH3 domain-containing protein</fullName>
    </recommendedName>
</protein>
<dbReference type="EMBL" id="ML119128">
    <property type="protein sequence ID" value="RPB12434.1"/>
    <property type="molecule type" value="Genomic_DNA"/>
</dbReference>
<feature type="compositionally biased region" description="Polar residues" evidence="3">
    <location>
        <begin position="181"/>
        <end position="191"/>
    </location>
</feature>
<dbReference type="Proteomes" id="UP000277580">
    <property type="component" value="Unassembled WGS sequence"/>
</dbReference>
<dbReference type="GO" id="GO:0140278">
    <property type="term" value="P:mitotic division septum assembly"/>
    <property type="evidence" value="ECO:0007669"/>
    <property type="project" value="TreeGrafter"/>
</dbReference>
<evidence type="ECO:0000256" key="3">
    <source>
        <dbReference type="SAM" id="MobiDB-lite"/>
    </source>
</evidence>
<dbReference type="InterPro" id="IPR038765">
    <property type="entry name" value="Papain-like_cys_pep_sf"/>
</dbReference>
<sequence length="1170" mass="128069">MPGEPLPVLPKFPCLCRAIYSWSGETKRDLGFVEDDLIECLNAGDGSWWMGRLKRNRQQMGLFPSNYVQVIEGTISPSRPVSRNGASSPRFGGGGSITRAISPAPTHYSRAASPAPTHYSRAASPAPTHYSRIASPAPTHYSRVPSPQPPTHYYLNEQRAHSPMPYQHDDRRSRSPIPYQQGYNSRSNSPNLYPRGVSPNPYTRGASPAPSVSRREYNTRAVSPAPPAHYSARAPSPAASMMQYHCSASPNPYLDHDDQDIISAPPVPPPHRYQRASSPSLPLDGRRTPAPNGAHSPAILGNTPSPLRNAMEDVMESLQHMTARDDNRTKTPVDPWSPEAFVQQYHSSPSARKSYVRPETSLGIGDRSEGYPDEDENIMTMYFDNQRSTNFNNHSERVDDRNGRFQQSSHLSDRYRNDDDDLPPPPPPKNTAYDSYRPQTGDPISINNRKSMYDMGRRSPGPNKLIRPRPLSRTTTIKSSATSNQSSSTNATGSTALTSASIMSSMSAGGFSATSAGSLARRKEKARSVIGVSGMSAQKQVLAGYGRSETPIFGSGSGSGSSSGGVGPGMLRRGQTWASETSGGALGGLASPKPGPKPKKTGFLKKILNSAKTSTASARSLASGTSSPVPITTQKTIPDGINPISGGRTPMQLQSQDWVQVRRDVNRSNTLSRNERIERQEKQQLMDQIVLRPVDALDDDVDGDEGADGRPVENPADFDTANLALVDKGTRFIGNLPPLTTPESLAAHHVCRPYRSDLQRLRAIFTWVSEKIAWEHPSGPLGNPGQAGADPRSVIQQRRGGPAEVAEVVMGMCMAVGIHCEIVAGYLKVPGEALDVEMCPRPNHWWNGVIVDGEWRFMDCSLASPTNPRRVMYSSASTSQAELFYFLTKPSHLCWTHVPQRAEQQHMVPPLPMAILLALPSACPPFFKHNLQMNNFDTSLTRIENLEVAQIEFTVPIDVECIAEVEVRGFAVDQSGDLFESGNVTKKRALCQVVWENGVKTYRVKAVLPGDEGHGVLKIYAGHRGLIHSMRDNPHPLAFALPIIHTGENPPYDFLVRHPTPHAQRHDLYVSQPQCARLAVNNTFVFAVRQHPSEGLTSDSLNNGPKPAKLAIQTPAGKILRLMKKADTNGAENGMIWETIIKCGERGAWRALVLADRSARWCVYAEWTVV</sequence>
<name>A0A3N4KP97_9PEZI</name>
<gene>
    <name evidence="5" type="ORF">P167DRAFT_574133</name>
</gene>
<reference evidence="5 6" key="1">
    <citation type="journal article" date="2018" name="Nat. Ecol. Evol.">
        <title>Pezizomycetes genomes reveal the molecular basis of ectomycorrhizal truffle lifestyle.</title>
        <authorList>
            <person name="Murat C."/>
            <person name="Payen T."/>
            <person name="Noel B."/>
            <person name="Kuo A."/>
            <person name="Morin E."/>
            <person name="Chen J."/>
            <person name="Kohler A."/>
            <person name="Krizsan K."/>
            <person name="Balestrini R."/>
            <person name="Da Silva C."/>
            <person name="Montanini B."/>
            <person name="Hainaut M."/>
            <person name="Levati E."/>
            <person name="Barry K.W."/>
            <person name="Belfiori B."/>
            <person name="Cichocki N."/>
            <person name="Clum A."/>
            <person name="Dockter R.B."/>
            <person name="Fauchery L."/>
            <person name="Guy J."/>
            <person name="Iotti M."/>
            <person name="Le Tacon F."/>
            <person name="Lindquist E.A."/>
            <person name="Lipzen A."/>
            <person name="Malagnac F."/>
            <person name="Mello A."/>
            <person name="Molinier V."/>
            <person name="Miyauchi S."/>
            <person name="Poulain J."/>
            <person name="Riccioni C."/>
            <person name="Rubini A."/>
            <person name="Sitrit Y."/>
            <person name="Splivallo R."/>
            <person name="Traeger S."/>
            <person name="Wang M."/>
            <person name="Zifcakova L."/>
            <person name="Wipf D."/>
            <person name="Zambonelli A."/>
            <person name="Paolocci F."/>
            <person name="Nowrousian M."/>
            <person name="Ottonello S."/>
            <person name="Baldrian P."/>
            <person name="Spatafora J.W."/>
            <person name="Henrissat B."/>
            <person name="Nagy L.G."/>
            <person name="Aury J.M."/>
            <person name="Wincker P."/>
            <person name="Grigoriev I.V."/>
            <person name="Bonfante P."/>
            <person name="Martin F.M."/>
        </authorList>
    </citation>
    <scope>NUCLEOTIDE SEQUENCE [LARGE SCALE GENOMIC DNA]</scope>
    <source>
        <strain evidence="5 6">CCBAS932</strain>
    </source>
</reference>
<dbReference type="InterPro" id="IPR036028">
    <property type="entry name" value="SH3-like_dom_sf"/>
</dbReference>
<dbReference type="SUPFAM" id="SSF50044">
    <property type="entry name" value="SH3-domain"/>
    <property type="match status" value="1"/>
</dbReference>
<dbReference type="Pfam" id="PF00018">
    <property type="entry name" value="SH3_1"/>
    <property type="match status" value="1"/>
</dbReference>
<keyword evidence="6" id="KW-1185">Reference proteome</keyword>
<feature type="region of interest" description="Disordered" evidence="3">
    <location>
        <begin position="106"/>
        <end position="234"/>
    </location>
</feature>
<dbReference type="OrthoDB" id="6129702at2759"/>
<dbReference type="PROSITE" id="PS50002">
    <property type="entry name" value="SH3"/>
    <property type="match status" value="1"/>
</dbReference>
<dbReference type="SMART" id="SM00460">
    <property type="entry name" value="TGc"/>
    <property type="match status" value="1"/>
</dbReference>
<keyword evidence="1 2" id="KW-0728">SH3 domain</keyword>
<dbReference type="FunFam" id="2.30.30.40:FF:000168">
    <property type="entry name" value="SH3 domain protein (Cyk3)"/>
    <property type="match status" value="1"/>
</dbReference>
<proteinExistence type="predicted"/>
<feature type="domain" description="SH3" evidence="4">
    <location>
        <begin position="11"/>
        <end position="73"/>
    </location>
</feature>
<feature type="compositionally biased region" description="Gly residues" evidence="3">
    <location>
        <begin position="555"/>
        <end position="568"/>
    </location>
</feature>
<dbReference type="InterPro" id="IPR001452">
    <property type="entry name" value="SH3_domain"/>
</dbReference>
<evidence type="ECO:0000259" key="4">
    <source>
        <dbReference type="PROSITE" id="PS50002"/>
    </source>
</evidence>
<dbReference type="PANTHER" id="PTHR46333:SF2">
    <property type="entry name" value="CYTOKINESIS PROTEIN 3"/>
    <property type="match status" value="1"/>
</dbReference>
<dbReference type="Gene3D" id="3.10.620.30">
    <property type="match status" value="1"/>
</dbReference>
<dbReference type="Gene3D" id="2.30.30.40">
    <property type="entry name" value="SH3 Domains"/>
    <property type="match status" value="1"/>
</dbReference>
<feature type="region of interest" description="Disordered" evidence="3">
    <location>
        <begin position="552"/>
        <end position="602"/>
    </location>
</feature>
<dbReference type="FunCoup" id="A0A3N4KP97">
    <property type="interactions" value="35"/>
</dbReference>
<feature type="region of interest" description="Disordered" evidence="3">
    <location>
        <begin position="344"/>
        <end position="493"/>
    </location>
</feature>
<evidence type="ECO:0000313" key="5">
    <source>
        <dbReference type="EMBL" id="RPB12434.1"/>
    </source>
</evidence>
<dbReference type="STRING" id="1392247.A0A3N4KP97"/>
<feature type="region of interest" description="Disordered" evidence="3">
    <location>
        <begin position="615"/>
        <end position="643"/>
    </location>
</feature>
<dbReference type="InterPro" id="IPR002931">
    <property type="entry name" value="Transglutaminase-like"/>
</dbReference>
<dbReference type="InterPro" id="IPR056409">
    <property type="entry name" value="Ig_CYK3_C"/>
</dbReference>
<evidence type="ECO:0000313" key="6">
    <source>
        <dbReference type="Proteomes" id="UP000277580"/>
    </source>
</evidence>
<organism evidence="5 6">
    <name type="scientific">Morchella conica CCBAS932</name>
    <dbReference type="NCBI Taxonomy" id="1392247"/>
    <lineage>
        <taxon>Eukaryota</taxon>
        <taxon>Fungi</taxon>
        <taxon>Dikarya</taxon>
        <taxon>Ascomycota</taxon>
        <taxon>Pezizomycotina</taxon>
        <taxon>Pezizomycetes</taxon>
        <taxon>Pezizales</taxon>
        <taxon>Morchellaceae</taxon>
        <taxon>Morchella</taxon>
    </lineage>
</organism>
<dbReference type="PANTHER" id="PTHR46333">
    <property type="entry name" value="CYTOKINESIS PROTEIN 3"/>
    <property type="match status" value="1"/>
</dbReference>
<dbReference type="InParanoid" id="A0A3N4KP97"/>
<dbReference type="SUPFAM" id="SSF54001">
    <property type="entry name" value="Cysteine proteinases"/>
    <property type="match status" value="1"/>
</dbReference>
<dbReference type="GO" id="GO:0110085">
    <property type="term" value="C:mitotic actomyosin contractile ring"/>
    <property type="evidence" value="ECO:0007669"/>
    <property type="project" value="TreeGrafter"/>
</dbReference>
<accession>A0A3N4KP97</accession>
<dbReference type="AlphaFoldDB" id="A0A3N4KP97"/>
<feature type="compositionally biased region" description="Polar residues" evidence="3">
    <location>
        <begin position="383"/>
        <end position="393"/>
    </location>
</feature>
<dbReference type="Pfam" id="PF24584">
    <property type="entry name" value="Ig_CYK3_C"/>
    <property type="match status" value="1"/>
</dbReference>
<dbReference type="InterPro" id="IPR035553">
    <property type="entry name" value="Cyk3_SH3"/>
</dbReference>
<feature type="region of interest" description="Disordered" evidence="3">
    <location>
        <begin position="257"/>
        <end position="305"/>
    </location>
</feature>
<dbReference type="Pfam" id="PF01841">
    <property type="entry name" value="Transglut_core"/>
    <property type="match status" value="1"/>
</dbReference>
<feature type="compositionally biased region" description="Low complexity" evidence="3">
    <location>
        <begin position="479"/>
        <end position="493"/>
    </location>
</feature>
<dbReference type="CDD" id="cd11889">
    <property type="entry name" value="SH3_Cyk3p-like"/>
    <property type="match status" value="1"/>
</dbReference>